<feature type="signal peptide" evidence="1">
    <location>
        <begin position="1"/>
        <end position="29"/>
    </location>
</feature>
<organism evidence="2 3">
    <name type="scientific">Mesopusillimonas faecipullorum</name>
    <dbReference type="NCBI Taxonomy" id="2755040"/>
    <lineage>
        <taxon>Bacteria</taxon>
        <taxon>Pseudomonadati</taxon>
        <taxon>Pseudomonadota</taxon>
        <taxon>Betaproteobacteria</taxon>
        <taxon>Burkholderiales</taxon>
        <taxon>Alcaligenaceae</taxon>
        <taxon>Mesopusillimonas</taxon>
    </lineage>
</organism>
<feature type="chain" id="PRO_5046112128" evidence="1">
    <location>
        <begin position="30"/>
        <end position="342"/>
    </location>
</feature>
<dbReference type="Gene3D" id="3.40.190.10">
    <property type="entry name" value="Periplasmic binding protein-like II"/>
    <property type="match status" value="2"/>
</dbReference>
<evidence type="ECO:0000256" key="1">
    <source>
        <dbReference type="SAM" id="SignalP"/>
    </source>
</evidence>
<keyword evidence="1" id="KW-0732">Signal</keyword>
<dbReference type="Proteomes" id="UP000776983">
    <property type="component" value="Unassembled WGS sequence"/>
</dbReference>
<sequence length="342" mass="37588">MHRVTAFVRRLLPCCLALLLALGSLAAGASEPPTVRERLVLSGPPAVVSFPLLYIVESGMLADVAKQVEFVRWNHPDQLRALALEGKSDFVAMPTNVAANLYNRKVPLRLMNVSVWGMLWVVSRDPTLQSLADLKGQEVAIPFRADMPDILFGFLAERAGLDLKRDLKIRYLPSPMDAMQWLIMRRVDHALLAEPAVSMALRKTGSFPLSVVAPELHRGLSLHQEWGRLQHTQARLPQAGMAVMGQAFADEALAQRLEQAYATASRWCVEQAQACGALAAKYMDMLTPEAATDAIQALPQHYTSARQAQPELEAFFQLLLERQPATVGGKLPDSSFYGGVAP</sequence>
<evidence type="ECO:0000313" key="2">
    <source>
        <dbReference type="EMBL" id="MCB5364200.1"/>
    </source>
</evidence>
<dbReference type="EMBL" id="JACDXW010000005">
    <property type="protein sequence ID" value="MCB5364200.1"/>
    <property type="molecule type" value="Genomic_DNA"/>
</dbReference>
<comment type="caution">
    <text evidence="2">The sequence shown here is derived from an EMBL/GenBank/DDBJ whole genome shotgun (WGS) entry which is preliminary data.</text>
</comment>
<dbReference type="PIRSF" id="PIRSF027386">
    <property type="entry name" value="UCP027386_ABC_sbc_TM0202"/>
    <property type="match status" value="1"/>
</dbReference>
<dbReference type="PANTHER" id="PTHR30024:SF46">
    <property type="entry name" value="ABC TRANSPORTER, SUBSTRATE-BINDING LIPOPROTEIN"/>
    <property type="match status" value="1"/>
</dbReference>
<accession>A0ABS8CDT9</accession>
<dbReference type="InterPro" id="IPR027024">
    <property type="entry name" value="UCP027386_ABC_sbc_TM0202"/>
</dbReference>
<evidence type="ECO:0000313" key="3">
    <source>
        <dbReference type="Proteomes" id="UP000776983"/>
    </source>
</evidence>
<dbReference type="SUPFAM" id="SSF53850">
    <property type="entry name" value="Periplasmic binding protein-like II"/>
    <property type="match status" value="1"/>
</dbReference>
<dbReference type="PANTHER" id="PTHR30024">
    <property type="entry name" value="ALIPHATIC SULFONATES-BINDING PROTEIN-RELATED"/>
    <property type="match status" value="1"/>
</dbReference>
<proteinExistence type="predicted"/>
<name>A0ABS8CDT9_9BURK</name>
<keyword evidence="3" id="KW-1185">Reference proteome</keyword>
<protein>
    <submittedName>
        <fullName evidence="2">ABC transporter substrate-binding protein</fullName>
    </submittedName>
</protein>
<gene>
    <name evidence="2" type="ORF">H0484_10625</name>
</gene>
<reference evidence="2 3" key="1">
    <citation type="submission" date="2020-07" db="EMBL/GenBank/DDBJ databases">
        <title>Pusillimonas sp. nov., isolated from poultry manure in Taiwan.</title>
        <authorList>
            <person name="Lin S.-Y."/>
            <person name="Tang Y.-S."/>
            <person name="Young C.-C."/>
        </authorList>
    </citation>
    <scope>NUCLEOTIDE SEQUENCE [LARGE SCALE GENOMIC DNA]</scope>
    <source>
        <strain evidence="2 3">CC-YST705</strain>
    </source>
</reference>